<evidence type="ECO:0000313" key="2">
    <source>
        <dbReference type="EMBL" id="PIO42478.1"/>
    </source>
</evidence>
<dbReference type="KEGG" id="pht:BLM14_15630"/>
<organism evidence="2 3">
    <name type="scientific">Phyllobacterium zundukense</name>
    <dbReference type="NCBI Taxonomy" id="1867719"/>
    <lineage>
        <taxon>Bacteria</taxon>
        <taxon>Pseudomonadati</taxon>
        <taxon>Pseudomonadota</taxon>
        <taxon>Alphaproteobacteria</taxon>
        <taxon>Hyphomicrobiales</taxon>
        <taxon>Phyllobacteriaceae</taxon>
        <taxon>Phyllobacterium</taxon>
    </lineage>
</organism>
<feature type="transmembrane region" description="Helical" evidence="1">
    <location>
        <begin position="72"/>
        <end position="93"/>
    </location>
</feature>
<sequence length="165" mass="19503">MWKRRKKKAELLPWYRKPTYKGKMSEADKRILDSFRMQPKHPAATSDDLPEEVRSYINGLEVTLYDLKQDKIVGRSMIFSLVGAAMLYVNYFGVPAPTIWSYFIGAAFLIVPWFIYPYEWRKNADEFVPKDRDPDALSPTDEAIRTEWELEYIVNTHSEERDKRT</sequence>
<keyword evidence="1" id="KW-1133">Transmembrane helix</keyword>
<dbReference type="AlphaFoldDB" id="A0A2N9VSL0"/>
<reference evidence="2 3" key="1">
    <citation type="journal article" date="2017" name="Int J Environ Stud">
        <title>Does the Miocene-Pliocene relict legume Oxytropis triphylla form nitrogen-fixing nodules with a combination of bacterial strains?</title>
        <authorList>
            <person name="Safronova V."/>
            <person name="Belimov A."/>
            <person name="Sazanova A."/>
            <person name="Kuznetsova I."/>
            <person name="Popova J."/>
            <person name="Andronov E."/>
            <person name="Verkhozina A."/>
            <person name="Tikhonovich I."/>
        </authorList>
    </citation>
    <scope>NUCLEOTIDE SEQUENCE [LARGE SCALE GENOMIC DNA]</scope>
    <source>
        <strain evidence="2 3">Tri-38</strain>
    </source>
</reference>
<keyword evidence="1" id="KW-0472">Membrane</keyword>
<evidence type="ECO:0000313" key="3">
    <source>
        <dbReference type="Proteomes" id="UP000232163"/>
    </source>
</evidence>
<dbReference type="OrthoDB" id="8454048at2"/>
<accession>A0A2N9VSL0</accession>
<name>A0A2N9VSL0_9HYPH</name>
<gene>
    <name evidence="2" type="ORF">B5P45_26085</name>
</gene>
<keyword evidence="3" id="KW-1185">Reference proteome</keyword>
<feature type="transmembrane region" description="Helical" evidence="1">
    <location>
        <begin position="99"/>
        <end position="116"/>
    </location>
</feature>
<evidence type="ECO:0000256" key="1">
    <source>
        <dbReference type="SAM" id="Phobius"/>
    </source>
</evidence>
<dbReference type="RefSeq" id="WP_100000281.1">
    <property type="nucleotide sequence ID" value="NZ_CP017940.1"/>
</dbReference>
<dbReference type="Proteomes" id="UP000232163">
    <property type="component" value="Unassembled WGS sequence"/>
</dbReference>
<protein>
    <submittedName>
        <fullName evidence="2">Uncharacterized protein</fullName>
    </submittedName>
</protein>
<dbReference type="EMBL" id="MZMT01000053">
    <property type="protein sequence ID" value="PIO42478.1"/>
    <property type="molecule type" value="Genomic_DNA"/>
</dbReference>
<proteinExistence type="predicted"/>
<comment type="caution">
    <text evidence="2">The sequence shown here is derived from an EMBL/GenBank/DDBJ whole genome shotgun (WGS) entry which is preliminary data.</text>
</comment>
<keyword evidence="1" id="KW-0812">Transmembrane</keyword>